<evidence type="ECO:0000313" key="6">
    <source>
        <dbReference type="Proteomes" id="UP001609219"/>
    </source>
</evidence>
<proteinExistence type="predicted"/>
<sequence>MALDVARLIARLEVDDSKLTKGLSDAQKRLQQLDASARDTNQSLQRIEIPSGIARAAQDAQQQVAKVEASAREAGGGFDEMSRSAQRASTEVGKIGDNASGAADSGKKMGTNFVSGFKDTLGDLASKTGPVAGSLIGIAVLGVAAGALLATTIQQGMQQELSRDIFQAQTGVTEAQARKFALAAGEAYADAFGESVQANLSTLKLALQNNILDPASTQRDAEKVVADLDTISIALDSDVSASVKAVSSLMSTGLAGSASEAADMIANVVGGSANKGEDLLDVIWEYSAGWKNAGISAEQALALIEQATDSGAFNADVAGDALREFGRRMTEESDDVIAAMDGIGLNGEEMFERLKRGGSDGNEAFDTVLDALRGIEDQTTRNAAAAALLGDTSGDFYDVFTQWDPSTALANFGEFEGAAGRLAGIMGDNSATSVTGAMRSIGLVADGLKGALAEAFGPKIQEFASAISNNRAGVIEFFTSLGNGAFEAATAILGFAASGLDAFANVTEMGTKMVVGILKGLAAMASGFDVARGVLGVFGVEVPSVSENIQKLATSLETFSGDAVTGMKNGATAIREDIIPIVEEAHGRFQEFAGDQKLSAAYNDQSQKMINAAAEIGIGLDGASIKIENWTGAIDRANVQQVAMENGLKNMTVGFRDQIRTGIEAGETVESLTGQYAANREALVDQLVATGLSTEAASAYLDTLGLTPTLVETQITQPGMPEAKYAMDVLKDSVIAVPDSKTIVTETLSKDAIDELIRLGLTVTELPNGKIEVTAQTEAAERTMQDWLAKKRSLTVELALRRAYWEDQGVTPDIAGTIQGPVPMTSNADGKLPKDALIAPGRGRGLVQWAEAETEGEAFIPMASSKRRNSLKIWAETGKRLGALAMEDGGIVGGPAGQRAVEAAQSKNGIPYEYGALDCSGYQSLIYSELTGKQTRFVTGADFAALGFKPGADHSTFTIGTDGGSGMNGHMAGSLFGVPVESGGAHGTVAYGGPAADENTFTSNTGKREIWHLPRSMFNPPAGEDPNGTRYGTGPDGRSSSPGQPGSSDALSAGSSGSGDGSRVFVTNWPTALGGGEKTPIATFSAKMFGSGGIEDHSAQISSGMRIWAEPETQGEAYIPFAQSKRQRSLAIWAETGKRLGVAGYADGGGFGGYSGPDTEDSMKPKNWYDALALGTGLAFTAASGLAGVASMAQSGTVDLGNIIPSFDTGSNSIPGLDKLVESIQNEITTRLDALIAKKESIDLNVEVDTNTGAVNAALMRSGIA</sequence>
<feature type="region of interest" description="Disordered" evidence="1">
    <location>
        <begin position="1015"/>
        <end position="1063"/>
    </location>
</feature>
<name>A0ABW7KPB4_9NOCA</name>
<evidence type="ECO:0000313" key="5">
    <source>
        <dbReference type="Proteomes" id="UP001609176"/>
    </source>
</evidence>
<organism evidence="4 5">
    <name type="scientific">Antrihabitans spumae</name>
    <dbReference type="NCBI Taxonomy" id="3373370"/>
    <lineage>
        <taxon>Bacteria</taxon>
        <taxon>Bacillati</taxon>
        <taxon>Actinomycetota</taxon>
        <taxon>Actinomycetes</taxon>
        <taxon>Mycobacteriales</taxon>
        <taxon>Nocardiaceae</taxon>
        <taxon>Antrihabitans</taxon>
    </lineage>
</organism>
<dbReference type="Proteomes" id="UP001609176">
    <property type="component" value="Unassembled WGS sequence"/>
</dbReference>
<keyword evidence="6" id="KW-1185">Reference proteome</keyword>
<reference evidence="5 6" key="1">
    <citation type="submission" date="2024-10" db="EMBL/GenBank/DDBJ databases">
        <authorList>
            <person name="Riesco R."/>
        </authorList>
    </citation>
    <scope>NUCLEOTIDE SEQUENCE [LARGE SCALE GENOMIC DNA]</scope>
    <source>
        <strain evidence="4 5">NCIMB 15448</strain>
        <strain evidence="3 6">NCIMB 15450</strain>
    </source>
</reference>
<evidence type="ECO:0000256" key="1">
    <source>
        <dbReference type="SAM" id="MobiDB-lite"/>
    </source>
</evidence>
<dbReference type="RefSeq" id="WP_395125603.1">
    <property type="nucleotide sequence ID" value="NZ_JBIMSN010000096.1"/>
</dbReference>
<gene>
    <name evidence="4" type="ORF">ACHIPV_20775</name>
    <name evidence="3" type="ORF">ACHIRB_20980</name>
</gene>
<dbReference type="Proteomes" id="UP001609219">
    <property type="component" value="Unassembled WGS sequence"/>
</dbReference>
<evidence type="ECO:0000313" key="4">
    <source>
        <dbReference type="EMBL" id="MFH5244288.1"/>
    </source>
</evidence>
<evidence type="ECO:0000259" key="2">
    <source>
        <dbReference type="Pfam" id="PF10145"/>
    </source>
</evidence>
<protein>
    <submittedName>
        <fullName evidence="4">Phage tail tape measure protein</fullName>
    </submittedName>
</protein>
<comment type="caution">
    <text evidence="4">The sequence shown here is derived from an EMBL/GenBank/DDBJ whole genome shotgun (WGS) entry which is preliminary data.</text>
</comment>
<dbReference type="InterPro" id="IPR010090">
    <property type="entry name" value="Phage_tape_meas"/>
</dbReference>
<feature type="compositionally biased region" description="Low complexity" evidence="1">
    <location>
        <begin position="1036"/>
        <end position="1055"/>
    </location>
</feature>
<dbReference type="Pfam" id="PF10145">
    <property type="entry name" value="PhageMin_Tail"/>
    <property type="match status" value="1"/>
</dbReference>
<accession>A0ABW7KPB4</accession>
<dbReference type="EMBL" id="JBIMSN010000096">
    <property type="protein sequence ID" value="MFH5231018.1"/>
    <property type="molecule type" value="Genomic_DNA"/>
</dbReference>
<feature type="domain" description="Phage tail tape measure protein" evidence="2">
    <location>
        <begin position="218"/>
        <end position="390"/>
    </location>
</feature>
<evidence type="ECO:0000313" key="3">
    <source>
        <dbReference type="EMBL" id="MFH5231018.1"/>
    </source>
</evidence>
<dbReference type="EMBL" id="JBIMSP010000039">
    <property type="protein sequence ID" value="MFH5244288.1"/>
    <property type="molecule type" value="Genomic_DNA"/>
</dbReference>